<evidence type="ECO:0000313" key="1">
    <source>
        <dbReference type="EMBL" id="MDX8527313.1"/>
    </source>
</evidence>
<accession>A0ABU4ZPJ6</accession>
<reference evidence="1 2" key="1">
    <citation type="submission" date="2023-08" db="EMBL/GenBank/DDBJ databases">
        <title>Implementing the SeqCode for naming new Mesorhizobium species isolated from Vachellia karroo root nodules.</title>
        <authorList>
            <person name="Van Lill M."/>
        </authorList>
    </citation>
    <scope>NUCLEOTIDE SEQUENCE [LARGE SCALE GENOMIC DNA]</scope>
    <source>
        <strain evidence="1 2">MSK 1335</strain>
    </source>
</reference>
<organism evidence="1 2">
    <name type="scientific">Mesorhizobium montanum</name>
    <dbReference type="NCBI Taxonomy" id="3072323"/>
    <lineage>
        <taxon>Bacteria</taxon>
        <taxon>Pseudomonadati</taxon>
        <taxon>Pseudomonadota</taxon>
        <taxon>Alphaproteobacteria</taxon>
        <taxon>Hyphomicrobiales</taxon>
        <taxon>Phyllobacteriaceae</taxon>
        <taxon>Mesorhizobium</taxon>
    </lineage>
</organism>
<name>A0ABU4ZPJ6_9HYPH</name>
<comment type="caution">
    <text evidence="1">The sequence shown here is derived from an EMBL/GenBank/DDBJ whole genome shotgun (WGS) entry which is preliminary data.</text>
</comment>
<protein>
    <recommendedName>
        <fullName evidence="3">CopG family transcriptional regulator</fullName>
    </recommendedName>
</protein>
<proteinExistence type="predicted"/>
<evidence type="ECO:0008006" key="3">
    <source>
        <dbReference type="Google" id="ProtNLM"/>
    </source>
</evidence>
<dbReference type="RefSeq" id="WP_320235253.1">
    <property type="nucleotide sequence ID" value="NZ_JAVIJF010000017.1"/>
</dbReference>
<gene>
    <name evidence="1" type="ORF">RFM68_22690</name>
</gene>
<dbReference type="Proteomes" id="UP001276840">
    <property type="component" value="Unassembled WGS sequence"/>
</dbReference>
<sequence>MRRLEDYEEIALIGYPCDGEYIAVMTNGEQQNWLLGGELCGWNGAILADQAAALPRYYPQGARLVLATIKGDSLVAIRDYDTAGGPEKPAAANSEPAEAEAGPAEDARLADFRAAAMLRDSASMFFDPATEMALSTIATQMKLGRADVIRIALRDWLAMRAAARFPTSESAPYGSEAPDRFG</sequence>
<keyword evidence="2" id="KW-1185">Reference proteome</keyword>
<dbReference type="EMBL" id="JAVIJF010000017">
    <property type="protein sequence ID" value="MDX8527313.1"/>
    <property type="molecule type" value="Genomic_DNA"/>
</dbReference>
<evidence type="ECO:0000313" key="2">
    <source>
        <dbReference type="Proteomes" id="UP001276840"/>
    </source>
</evidence>